<keyword evidence="12" id="KW-1185">Reference proteome</keyword>
<dbReference type="SUPFAM" id="SSF52096">
    <property type="entry name" value="ClpP/crotonase"/>
    <property type="match status" value="1"/>
</dbReference>
<evidence type="ECO:0000256" key="5">
    <source>
        <dbReference type="ARBA" id="ARBA00022825"/>
    </source>
</evidence>
<gene>
    <name evidence="11" type="ORF">IEQ34_020325</name>
</gene>
<dbReference type="PANTHER" id="PTHR10381:SF50">
    <property type="entry name" value="ATP-DEPENDENT CLP PROTEASE PROTEOLYTIC SUBUNIT 3, CHLOROPLASTIC"/>
    <property type="match status" value="1"/>
</dbReference>
<dbReference type="PROSITE" id="PS00381">
    <property type="entry name" value="CLP_PROTEASE_SER"/>
    <property type="match status" value="1"/>
</dbReference>
<feature type="compositionally biased region" description="Basic and acidic residues" evidence="10">
    <location>
        <begin position="316"/>
        <end position="328"/>
    </location>
</feature>
<evidence type="ECO:0000256" key="4">
    <source>
        <dbReference type="ARBA" id="ARBA00022801"/>
    </source>
</evidence>
<dbReference type="PANTHER" id="PTHR10381">
    <property type="entry name" value="ATP-DEPENDENT CLP PROTEASE PROTEOLYTIC SUBUNIT"/>
    <property type="match status" value="1"/>
</dbReference>
<dbReference type="InterPro" id="IPR029045">
    <property type="entry name" value="ClpP/crotonase-like_dom_sf"/>
</dbReference>
<evidence type="ECO:0000313" key="11">
    <source>
        <dbReference type="EMBL" id="KAH0449633.1"/>
    </source>
</evidence>
<comment type="subunit">
    <text evidence="2">Component of the chloroplastic Clp protease core complex.</text>
</comment>
<dbReference type="EC" id="3.4.21.92" evidence="8"/>
<feature type="active site" evidence="7">
    <location>
        <position position="194"/>
    </location>
</feature>
<dbReference type="GO" id="GO:0009840">
    <property type="term" value="C:chloroplastic endopeptidase Clp complex"/>
    <property type="evidence" value="ECO:0007669"/>
    <property type="project" value="UniProtKB-ARBA"/>
</dbReference>
<dbReference type="GO" id="GO:0006515">
    <property type="term" value="P:protein quality control for misfolded or incompletely synthesized proteins"/>
    <property type="evidence" value="ECO:0007669"/>
    <property type="project" value="TreeGrafter"/>
</dbReference>
<dbReference type="GO" id="GO:0009534">
    <property type="term" value="C:chloroplast thylakoid"/>
    <property type="evidence" value="ECO:0007669"/>
    <property type="project" value="UniProtKB-ARBA"/>
</dbReference>
<accession>A0AAV7G1Q5</accession>
<dbReference type="CDD" id="cd07017">
    <property type="entry name" value="S14_ClpP_2"/>
    <property type="match status" value="1"/>
</dbReference>
<protein>
    <recommendedName>
        <fullName evidence="9">ATP-dependent Clp protease proteolytic subunit</fullName>
        <ecNumber evidence="8">3.4.21.92</ecNumber>
    </recommendedName>
</protein>
<dbReference type="Gene3D" id="3.90.226.10">
    <property type="entry name" value="2-enoyl-CoA Hydratase, Chain A, domain 1"/>
    <property type="match status" value="1"/>
</dbReference>
<reference evidence="11 12" key="1">
    <citation type="journal article" date="2021" name="Hortic Res">
        <title>Chromosome-scale assembly of the Dendrobium chrysotoxum genome enhances the understanding of orchid evolution.</title>
        <authorList>
            <person name="Zhang Y."/>
            <person name="Zhang G.Q."/>
            <person name="Zhang D."/>
            <person name="Liu X.D."/>
            <person name="Xu X.Y."/>
            <person name="Sun W.H."/>
            <person name="Yu X."/>
            <person name="Zhu X."/>
            <person name="Wang Z.W."/>
            <person name="Zhao X."/>
            <person name="Zhong W.Y."/>
            <person name="Chen H."/>
            <person name="Yin W.L."/>
            <person name="Huang T."/>
            <person name="Niu S.C."/>
            <person name="Liu Z.J."/>
        </authorList>
    </citation>
    <scope>NUCLEOTIDE SEQUENCE [LARGE SCALE GENOMIC DNA]</scope>
    <source>
        <strain evidence="11">Lindl</strain>
    </source>
</reference>
<evidence type="ECO:0000256" key="8">
    <source>
        <dbReference type="RuleBase" id="RU000549"/>
    </source>
</evidence>
<comment type="similarity">
    <text evidence="1 9">Belongs to the peptidase S14 family.</text>
</comment>
<dbReference type="GO" id="GO:0004252">
    <property type="term" value="F:serine-type endopeptidase activity"/>
    <property type="evidence" value="ECO:0007669"/>
    <property type="project" value="UniProtKB-EC"/>
</dbReference>
<keyword evidence="5 8" id="KW-0720">Serine protease</keyword>
<comment type="caution">
    <text evidence="11">The sequence shown here is derived from an EMBL/GenBank/DDBJ whole genome shotgun (WGS) entry which is preliminary data.</text>
</comment>
<dbReference type="NCBIfam" id="NF001368">
    <property type="entry name" value="PRK00277.1"/>
    <property type="match status" value="1"/>
</dbReference>
<sequence length="378" mass="41639">MEAFSSSLSLLPCPPAVSASKHSSLMFSHGLFPTPVSRCFRVAATAPPPPSRRASGMIMASSVLGRRTLSEGWNLSASGSAWLPRFDELDTTNMLLRQRIVFLGSQVDDMTADLIVSQLLFLDAEDQKKDIKLFINSPGGSVTSGMGIYDAMKLCKADVSTVCLGLAASMGAFLLAAGTKGKRFCMPNARVMIHQPLGTAGGKTTDMGLRIREMMYHKVKMNKIFSRITGKPEHQIEIDTDRDNFMNPWEAKEYGLVDSVIDDGKPGLVAPIADSTPPPKTRVWDLWKIEGSKKAKKNLPSELNLSQNGYQVGGGNEDKGREQAKEMQTPRKYKLFGDAVSERDGENVKGFKFPLAKTYFSCFINFKNIFLNFNNKFI</sequence>
<dbReference type="Proteomes" id="UP000775213">
    <property type="component" value="Unassembled WGS sequence"/>
</dbReference>
<dbReference type="InterPro" id="IPR001907">
    <property type="entry name" value="ClpP"/>
</dbReference>
<dbReference type="InterPro" id="IPR033135">
    <property type="entry name" value="ClpP_His_AS"/>
</dbReference>
<dbReference type="PROSITE" id="PS00382">
    <property type="entry name" value="CLP_PROTEASE_HIS"/>
    <property type="match status" value="1"/>
</dbReference>
<feature type="active site" evidence="6">
    <location>
        <position position="169"/>
    </location>
</feature>
<dbReference type="PRINTS" id="PR00127">
    <property type="entry name" value="CLPPROTEASEP"/>
</dbReference>
<dbReference type="GO" id="GO:0051117">
    <property type="term" value="F:ATPase binding"/>
    <property type="evidence" value="ECO:0007669"/>
    <property type="project" value="TreeGrafter"/>
</dbReference>
<feature type="region of interest" description="Disordered" evidence="10">
    <location>
        <begin position="305"/>
        <end position="328"/>
    </location>
</feature>
<evidence type="ECO:0000256" key="9">
    <source>
        <dbReference type="RuleBase" id="RU003567"/>
    </source>
</evidence>
<evidence type="ECO:0000256" key="2">
    <source>
        <dbReference type="ARBA" id="ARBA00011607"/>
    </source>
</evidence>
<evidence type="ECO:0000256" key="10">
    <source>
        <dbReference type="SAM" id="MobiDB-lite"/>
    </source>
</evidence>
<dbReference type="InterPro" id="IPR018215">
    <property type="entry name" value="ClpP_Ser_AS"/>
</dbReference>
<dbReference type="Pfam" id="PF00574">
    <property type="entry name" value="CLP_protease"/>
    <property type="match status" value="1"/>
</dbReference>
<evidence type="ECO:0000256" key="1">
    <source>
        <dbReference type="ARBA" id="ARBA00007039"/>
    </source>
</evidence>
<keyword evidence="3 8" id="KW-0645">Protease</keyword>
<dbReference type="GO" id="GO:0004176">
    <property type="term" value="F:ATP-dependent peptidase activity"/>
    <property type="evidence" value="ECO:0007669"/>
    <property type="project" value="InterPro"/>
</dbReference>
<proteinExistence type="inferred from homology"/>
<dbReference type="FunFam" id="3.90.226.10:FF:000001">
    <property type="entry name" value="ATP-dependent Clp protease proteolytic subunit"/>
    <property type="match status" value="1"/>
</dbReference>
<dbReference type="EMBL" id="JAGFBR010000018">
    <property type="protein sequence ID" value="KAH0449633.1"/>
    <property type="molecule type" value="Genomic_DNA"/>
</dbReference>
<name>A0AAV7G1Q5_DENCH</name>
<dbReference type="InterPro" id="IPR023562">
    <property type="entry name" value="ClpP/TepA"/>
</dbReference>
<evidence type="ECO:0000256" key="7">
    <source>
        <dbReference type="PROSITE-ProRule" id="PRU10086"/>
    </source>
</evidence>
<dbReference type="AlphaFoldDB" id="A0AAV7G1Q5"/>
<evidence type="ECO:0000256" key="3">
    <source>
        <dbReference type="ARBA" id="ARBA00022670"/>
    </source>
</evidence>
<dbReference type="NCBIfam" id="NF009205">
    <property type="entry name" value="PRK12553.1"/>
    <property type="match status" value="1"/>
</dbReference>
<evidence type="ECO:0000256" key="6">
    <source>
        <dbReference type="PROSITE-ProRule" id="PRU10085"/>
    </source>
</evidence>
<keyword evidence="4 8" id="KW-0378">Hydrolase</keyword>
<organism evidence="11 12">
    <name type="scientific">Dendrobium chrysotoxum</name>
    <name type="common">Orchid</name>
    <dbReference type="NCBI Taxonomy" id="161865"/>
    <lineage>
        <taxon>Eukaryota</taxon>
        <taxon>Viridiplantae</taxon>
        <taxon>Streptophyta</taxon>
        <taxon>Embryophyta</taxon>
        <taxon>Tracheophyta</taxon>
        <taxon>Spermatophyta</taxon>
        <taxon>Magnoliopsida</taxon>
        <taxon>Liliopsida</taxon>
        <taxon>Asparagales</taxon>
        <taxon>Orchidaceae</taxon>
        <taxon>Epidendroideae</taxon>
        <taxon>Malaxideae</taxon>
        <taxon>Dendrobiinae</taxon>
        <taxon>Dendrobium</taxon>
    </lineage>
</organism>
<dbReference type="HAMAP" id="MF_00444">
    <property type="entry name" value="ClpP"/>
    <property type="match status" value="1"/>
</dbReference>
<evidence type="ECO:0000313" key="12">
    <source>
        <dbReference type="Proteomes" id="UP000775213"/>
    </source>
</evidence>